<gene>
    <name evidence="2" type="ORF">HAX54_051063</name>
</gene>
<feature type="region of interest" description="Disordered" evidence="1">
    <location>
        <begin position="28"/>
        <end position="52"/>
    </location>
</feature>
<feature type="compositionally biased region" description="Basic and acidic residues" evidence="1">
    <location>
        <begin position="33"/>
        <end position="52"/>
    </location>
</feature>
<keyword evidence="3" id="KW-1185">Reference proteome</keyword>
<sequence length="52" mass="6323">WYIFLVVYFGDAFLVAAKKYWWKHRRNDLFPPQRDRDGDQGPAAARDRQHED</sequence>
<organism evidence="2 3">
    <name type="scientific">Datura stramonium</name>
    <name type="common">Jimsonweed</name>
    <name type="synonym">Common thornapple</name>
    <dbReference type="NCBI Taxonomy" id="4076"/>
    <lineage>
        <taxon>Eukaryota</taxon>
        <taxon>Viridiplantae</taxon>
        <taxon>Streptophyta</taxon>
        <taxon>Embryophyta</taxon>
        <taxon>Tracheophyta</taxon>
        <taxon>Spermatophyta</taxon>
        <taxon>Magnoliopsida</taxon>
        <taxon>eudicotyledons</taxon>
        <taxon>Gunneridae</taxon>
        <taxon>Pentapetalae</taxon>
        <taxon>asterids</taxon>
        <taxon>lamiids</taxon>
        <taxon>Solanales</taxon>
        <taxon>Solanaceae</taxon>
        <taxon>Solanoideae</taxon>
        <taxon>Datureae</taxon>
        <taxon>Datura</taxon>
    </lineage>
</organism>
<proteinExistence type="predicted"/>
<evidence type="ECO:0000313" key="3">
    <source>
        <dbReference type="Proteomes" id="UP000823775"/>
    </source>
</evidence>
<protein>
    <submittedName>
        <fullName evidence="2">Uncharacterized protein</fullName>
    </submittedName>
</protein>
<reference evidence="2 3" key="1">
    <citation type="journal article" date="2021" name="BMC Genomics">
        <title>Datura genome reveals duplications of psychoactive alkaloid biosynthetic genes and high mutation rate following tissue culture.</title>
        <authorList>
            <person name="Rajewski A."/>
            <person name="Carter-House D."/>
            <person name="Stajich J."/>
            <person name="Litt A."/>
        </authorList>
    </citation>
    <scope>NUCLEOTIDE SEQUENCE [LARGE SCALE GENOMIC DNA]</scope>
    <source>
        <strain evidence="2">AR-01</strain>
    </source>
</reference>
<dbReference type="EMBL" id="JACEIK010000900">
    <property type="protein sequence ID" value="MCD7463649.1"/>
    <property type="molecule type" value="Genomic_DNA"/>
</dbReference>
<evidence type="ECO:0000256" key="1">
    <source>
        <dbReference type="SAM" id="MobiDB-lite"/>
    </source>
</evidence>
<feature type="non-terminal residue" evidence="2">
    <location>
        <position position="1"/>
    </location>
</feature>
<evidence type="ECO:0000313" key="2">
    <source>
        <dbReference type="EMBL" id="MCD7463649.1"/>
    </source>
</evidence>
<accession>A0ABS8SX81</accession>
<name>A0ABS8SX81_DATST</name>
<comment type="caution">
    <text evidence="2">The sequence shown here is derived from an EMBL/GenBank/DDBJ whole genome shotgun (WGS) entry which is preliminary data.</text>
</comment>
<dbReference type="Proteomes" id="UP000823775">
    <property type="component" value="Unassembled WGS sequence"/>
</dbReference>